<organism evidence="6 7">
    <name type="scientific">Petrolisthes manimaculis</name>
    <dbReference type="NCBI Taxonomy" id="1843537"/>
    <lineage>
        <taxon>Eukaryota</taxon>
        <taxon>Metazoa</taxon>
        <taxon>Ecdysozoa</taxon>
        <taxon>Arthropoda</taxon>
        <taxon>Crustacea</taxon>
        <taxon>Multicrustacea</taxon>
        <taxon>Malacostraca</taxon>
        <taxon>Eumalacostraca</taxon>
        <taxon>Eucarida</taxon>
        <taxon>Decapoda</taxon>
        <taxon>Pleocyemata</taxon>
        <taxon>Anomura</taxon>
        <taxon>Galatheoidea</taxon>
        <taxon>Porcellanidae</taxon>
        <taxon>Petrolisthes</taxon>
    </lineage>
</organism>
<keyword evidence="7" id="KW-1185">Reference proteome</keyword>
<gene>
    <name evidence="6" type="ORF">Pmani_023798</name>
</gene>
<sequence length="599" mass="66416">ESEVPAIQLQAEGEEDDDDDNDDDDDDAAVFLQLLGPNYAVSARSRNTPSRPHHTATSKYSSRTGSAVSEVLSRQRSTRSLVSVATRVSQGGEGQLYRLLSAKRNHMQQLSSDLSRLTGRIKELEEQNRLLVRVGKRQEAALTRYHNMKSELPHILEAHKLEINVLQEKLRRANEEGRRSNERLRATEARLQKMTEEVTRLRELSKRRHLPERDALNQKLSATTLALQEKEKEAQELDRRVGVLDKAMKQQVQAEVARHRTTSKKLFNLQRQHHQLQDTVKERESEIECLQQHLNRRGGVADSSSTTAASSRSGSLSARHKSGRKRGSGSSATSGVVSALDPASASESRSSISMEARNGRLPPISGDGGRRGAGGREGAGSLEQYRDESPDLHTRWPRHRSISSKDGVEERRTVRVRRRGRSPRGGGDDNVGGGRASLTPSPATTPEPNARRSDPDGDALEDDDDSVHPGHTDHQRSQRLAVSLRQLSQEEEDTETHRPTIMREFSLIEHYPPRERLTLNGSSGGSDSATSPPPAVRPVPPLTEPRPTSRPLQRDSPPRSTTTTKRHSTVTATDLRTFSSLTKLDSSLPPKPTRSAITP</sequence>
<protein>
    <recommendedName>
        <fullName evidence="5">Lebercilin domain-containing protein</fullName>
    </recommendedName>
</protein>
<evidence type="ECO:0000256" key="2">
    <source>
        <dbReference type="ARBA" id="ARBA00023054"/>
    </source>
</evidence>
<dbReference type="PANTHER" id="PTHR16650">
    <property type="entry name" value="C21ORF13-RELATED"/>
    <property type="match status" value="1"/>
</dbReference>
<dbReference type="EMBL" id="JAWZYT010002459">
    <property type="protein sequence ID" value="KAK4304244.1"/>
    <property type="molecule type" value="Genomic_DNA"/>
</dbReference>
<feature type="compositionally biased region" description="Basic and acidic residues" evidence="4">
    <location>
        <begin position="466"/>
        <end position="476"/>
    </location>
</feature>
<feature type="domain" description="Lebercilin" evidence="5">
    <location>
        <begin position="98"/>
        <end position="286"/>
    </location>
</feature>
<evidence type="ECO:0000313" key="6">
    <source>
        <dbReference type="EMBL" id="KAK4304244.1"/>
    </source>
</evidence>
<feature type="region of interest" description="Disordered" evidence="4">
    <location>
        <begin position="295"/>
        <end position="576"/>
    </location>
</feature>
<reference evidence="6" key="1">
    <citation type="submission" date="2023-11" db="EMBL/GenBank/DDBJ databases">
        <title>Genome assemblies of two species of porcelain crab, Petrolisthes cinctipes and Petrolisthes manimaculis (Anomura: Porcellanidae).</title>
        <authorList>
            <person name="Angst P."/>
        </authorList>
    </citation>
    <scope>NUCLEOTIDE SEQUENCE</scope>
    <source>
        <strain evidence="6">PB745_02</strain>
        <tissue evidence="6">Gill</tissue>
    </source>
</reference>
<feature type="compositionally biased region" description="Gly residues" evidence="4">
    <location>
        <begin position="423"/>
        <end position="435"/>
    </location>
</feature>
<feature type="compositionally biased region" description="Pro residues" evidence="4">
    <location>
        <begin position="531"/>
        <end position="544"/>
    </location>
</feature>
<evidence type="ECO:0000256" key="3">
    <source>
        <dbReference type="SAM" id="Coils"/>
    </source>
</evidence>
<evidence type="ECO:0000313" key="7">
    <source>
        <dbReference type="Proteomes" id="UP001292094"/>
    </source>
</evidence>
<comment type="caution">
    <text evidence="6">The sequence shown here is derived from an EMBL/GenBank/DDBJ whole genome shotgun (WGS) entry which is preliminary data.</text>
</comment>
<comment type="similarity">
    <text evidence="1">Belongs to the LCA5 family.</text>
</comment>
<feature type="non-terminal residue" evidence="6">
    <location>
        <position position="1"/>
    </location>
</feature>
<feature type="coiled-coil region" evidence="3">
    <location>
        <begin position="107"/>
        <end position="293"/>
    </location>
</feature>
<proteinExistence type="inferred from homology"/>
<feature type="compositionally biased region" description="Acidic residues" evidence="4">
    <location>
        <begin position="12"/>
        <end position="26"/>
    </location>
</feature>
<evidence type="ECO:0000259" key="5">
    <source>
        <dbReference type="Pfam" id="PF15619"/>
    </source>
</evidence>
<dbReference type="Pfam" id="PF15619">
    <property type="entry name" value="Lebercilin"/>
    <property type="match status" value="1"/>
</dbReference>
<feature type="region of interest" description="Disordered" evidence="4">
    <location>
        <begin position="1"/>
        <end position="26"/>
    </location>
</feature>
<dbReference type="AlphaFoldDB" id="A0AAE1PB21"/>
<feature type="compositionally biased region" description="Basic residues" evidence="4">
    <location>
        <begin position="318"/>
        <end position="327"/>
    </location>
</feature>
<feature type="compositionally biased region" description="Low complexity" evidence="4">
    <location>
        <begin position="301"/>
        <end position="317"/>
    </location>
</feature>
<accession>A0AAE1PB21</accession>
<keyword evidence="2 3" id="KW-0175">Coiled coil</keyword>
<feature type="compositionally biased region" description="Polar residues" evidence="4">
    <location>
        <begin position="57"/>
        <end position="74"/>
    </location>
</feature>
<feature type="compositionally biased region" description="Low complexity" evidence="4">
    <location>
        <begin position="328"/>
        <end position="356"/>
    </location>
</feature>
<dbReference type="GO" id="GO:0005930">
    <property type="term" value="C:axoneme"/>
    <property type="evidence" value="ECO:0007669"/>
    <property type="project" value="TreeGrafter"/>
</dbReference>
<dbReference type="PANTHER" id="PTHR16650:SF6">
    <property type="entry name" value="GH21622P"/>
    <property type="match status" value="1"/>
</dbReference>
<name>A0AAE1PB21_9EUCA</name>
<evidence type="ECO:0000256" key="4">
    <source>
        <dbReference type="SAM" id="MobiDB-lite"/>
    </source>
</evidence>
<feature type="compositionally biased region" description="Basic and acidic residues" evidence="4">
    <location>
        <begin position="384"/>
        <end position="394"/>
    </location>
</feature>
<dbReference type="InterPro" id="IPR028933">
    <property type="entry name" value="Lebercilin_dom"/>
</dbReference>
<feature type="compositionally biased region" description="Acidic residues" evidence="4">
    <location>
        <begin position="456"/>
        <end position="465"/>
    </location>
</feature>
<dbReference type="InterPro" id="IPR026188">
    <property type="entry name" value="Lebercilin-like"/>
</dbReference>
<feature type="region of interest" description="Disordered" evidence="4">
    <location>
        <begin position="41"/>
        <end position="74"/>
    </location>
</feature>
<evidence type="ECO:0000256" key="1">
    <source>
        <dbReference type="ARBA" id="ARBA00010229"/>
    </source>
</evidence>
<feature type="compositionally biased region" description="Polar residues" evidence="4">
    <location>
        <begin position="438"/>
        <end position="447"/>
    </location>
</feature>
<dbReference type="GO" id="GO:0042073">
    <property type="term" value="P:intraciliary transport"/>
    <property type="evidence" value="ECO:0007669"/>
    <property type="project" value="TreeGrafter"/>
</dbReference>
<dbReference type="Proteomes" id="UP001292094">
    <property type="component" value="Unassembled WGS sequence"/>
</dbReference>